<evidence type="ECO:0000259" key="1">
    <source>
        <dbReference type="Pfam" id="PF17954"/>
    </source>
</evidence>
<reference evidence="2 3" key="1">
    <citation type="submission" date="2012-12" db="EMBL/GenBank/DDBJ databases">
        <title>The Genome Sequence of Bacillus cereus VD133.</title>
        <authorList>
            <consortium name="The Broad Institute Genome Sequencing Platform"/>
            <consortium name="The Broad Institute Genome Sequencing Center for Infectious Disease"/>
            <person name="Feldgarden M."/>
            <person name="Van der Auwera G.A."/>
            <person name="Mahillon J."/>
            <person name="Duprez V."/>
            <person name="Timmery S."/>
            <person name="Mattelet C."/>
            <person name="Dierick K."/>
            <person name="Sun M."/>
            <person name="Yu Z."/>
            <person name="Zhu L."/>
            <person name="Hu X."/>
            <person name="Shank E.B."/>
            <person name="Swiecicka I."/>
            <person name="Hansen B.M."/>
            <person name="Andrup L."/>
            <person name="Walker B."/>
            <person name="Young S.K."/>
            <person name="Zeng Q."/>
            <person name="Gargeya S."/>
            <person name="Fitzgerald M."/>
            <person name="Haas B."/>
            <person name="Abouelleil A."/>
            <person name="Alvarado L."/>
            <person name="Arachchi H.M."/>
            <person name="Berlin A.M."/>
            <person name="Chapman S.B."/>
            <person name="Dewar J."/>
            <person name="Goldberg J."/>
            <person name="Griggs A."/>
            <person name="Gujja S."/>
            <person name="Hansen M."/>
            <person name="Howarth C."/>
            <person name="Imamovic A."/>
            <person name="Larimer J."/>
            <person name="McCowan C."/>
            <person name="Murphy C."/>
            <person name="Neiman D."/>
            <person name="Pearson M."/>
            <person name="Priest M."/>
            <person name="Roberts A."/>
            <person name="Saif S."/>
            <person name="Shea T."/>
            <person name="Sisk P."/>
            <person name="Sykes S."/>
            <person name="Wortman J."/>
            <person name="Nusbaum C."/>
            <person name="Birren B."/>
        </authorList>
    </citation>
    <scope>NUCLEOTIDE SEQUENCE [LARGE SCALE GENOMIC DNA]</scope>
    <source>
        <strain evidence="2 3">VD133</strain>
    </source>
</reference>
<sequence length="77" mass="8439">MNLIAGFKQIGATLELRQQVAVYDVHSKSSNTLDIPKIKSMTPWLYVMDGGAEVDNNRLDKGDAVTGKDDTALVLFL</sequence>
<dbReference type="InterPro" id="IPR014710">
    <property type="entry name" value="RmlC-like_jellyroll"/>
</dbReference>
<dbReference type="SUPFAM" id="SSF51182">
    <property type="entry name" value="RmlC-like cupins"/>
    <property type="match status" value="1"/>
</dbReference>
<organism evidence="2 3">
    <name type="scientific">Bacillus cereus VD133</name>
    <dbReference type="NCBI Taxonomy" id="1053233"/>
    <lineage>
        <taxon>Bacteria</taxon>
        <taxon>Bacillati</taxon>
        <taxon>Bacillota</taxon>
        <taxon>Bacilli</taxon>
        <taxon>Bacillales</taxon>
        <taxon>Bacillaceae</taxon>
        <taxon>Bacillus</taxon>
        <taxon>Bacillus cereus group</taxon>
    </lineage>
</organism>
<dbReference type="Gene3D" id="2.60.120.10">
    <property type="entry name" value="Jelly Rolls"/>
    <property type="match status" value="1"/>
</dbReference>
<comment type="caution">
    <text evidence="2">The sequence shown here is derived from an EMBL/GenBank/DDBJ whole genome shotgun (WGS) entry which is preliminary data.</text>
</comment>
<evidence type="ECO:0000313" key="3">
    <source>
        <dbReference type="Proteomes" id="UP000014018"/>
    </source>
</evidence>
<dbReference type="RefSeq" id="WP_016110540.1">
    <property type="nucleotide sequence ID" value="NZ_KB976177.1"/>
</dbReference>
<proteinExistence type="predicted"/>
<accession>A0A9W5PJF0</accession>
<dbReference type="InterPro" id="IPR041602">
    <property type="entry name" value="Quercetinase_C"/>
</dbReference>
<protein>
    <recommendedName>
        <fullName evidence="1">Quercetin 2,3-dioxygenase C-terminal cupin domain-containing protein</fullName>
    </recommendedName>
</protein>
<dbReference type="AlphaFoldDB" id="A0A9W5PJF0"/>
<dbReference type="Pfam" id="PF17954">
    <property type="entry name" value="Pirin_C_2"/>
    <property type="match status" value="1"/>
</dbReference>
<dbReference type="InterPro" id="IPR011051">
    <property type="entry name" value="RmlC_Cupin_sf"/>
</dbReference>
<dbReference type="Proteomes" id="UP000014018">
    <property type="component" value="Unassembled WGS sequence"/>
</dbReference>
<name>A0A9W5PJF0_BACCE</name>
<dbReference type="EMBL" id="AHFB01000181">
    <property type="protein sequence ID" value="EOO24067.1"/>
    <property type="molecule type" value="Genomic_DNA"/>
</dbReference>
<gene>
    <name evidence="2" type="ORF">IIU_06854</name>
</gene>
<feature type="domain" description="Quercetin 2,3-dioxygenase C-terminal cupin" evidence="1">
    <location>
        <begin position="9"/>
        <end position="73"/>
    </location>
</feature>
<evidence type="ECO:0000313" key="2">
    <source>
        <dbReference type="EMBL" id="EOO24067.1"/>
    </source>
</evidence>